<feature type="region of interest" description="Disordered" evidence="1">
    <location>
        <begin position="21"/>
        <end position="42"/>
    </location>
</feature>
<sequence>MKRLLLPLFLLLGACSTTPQREMPPVIDGDTGEPVAETTKPTFPETETDTALIPVPAKPTRSGGAVVALLGQADRYRTNGDSGNEAATVERALRIEPNNARLWGRLADIRLQQERPQQAEQLALKSIALASGDRQLQAGNWRLIARARWALNDSEGARQAERKAGDLGG</sequence>
<evidence type="ECO:0000313" key="2">
    <source>
        <dbReference type="EMBL" id="VAW76438.1"/>
    </source>
</evidence>
<name>A0A3B0Y6N3_9ZZZZ</name>
<dbReference type="SUPFAM" id="SSF48452">
    <property type="entry name" value="TPR-like"/>
    <property type="match status" value="1"/>
</dbReference>
<dbReference type="Gene3D" id="1.25.40.10">
    <property type="entry name" value="Tetratricopeptide repeat domain"/>
    <property type="match status" value="1"/>
</dbReference>
<protein>
    <submittedName>
        <fullName evidence="2">Uncharacterized protein</fullName>
    </submittedName>
</protein>
<dbReference type="InterPro" id="IPR011990">
    <property type="entry name" value="TPR-like_helical_dom_sf"/>
</dbReference>
<dbReference type="PROSITE" id="PS51257">
    <property type="entry name" value="PROKAR_LIPOPROTEIN"/>
    <property type="match status" value="1"/>
</dbReference>
<evidence type="ECO:0000256" key="1">
    <source>
        <dbReference type="SAM" id="MobiDB-lite"/>
    </source>
</evidence>
<reference evidence="2" key="1">
    <citation type="submission" date="2018-06" db="EMBL/GenBank/DDBJ databases">
        <authorList>
            <person name="Zhirakovskaya E."/>
        </authorList>
    </citation>
    <scope>NUCLEOTIDE SEQUENCE</scope>
</reference>
<dbReference type="AlphaFoldDB" id="A0A3B0Y6N3"/>
<organism evidence="2">
    <name type="scientific">hydrothermal vent metagenome</name>
    <dbReference type="NCBI Taxonomy" id="652676"/>
    <lineage>
        <taxon>unclassified sequences</taxon>
        <taxon>metagenomes</taxon>
        <taxon>ecological metagenomes</taxon>
    </lineage>
</organism>
<accession>A0A3B0Y6N3</accession>
<gene>
    <name evidence="2" type="ORF">MNBD_GAMMA13-1018</name>
</gene>
<dbReference type="EMBL" id="UOFK01000096">
    <property type="protein sequence ID" value="VAW76438.1"/>
    <property type="molecule type" value="Genomic_DNA"/>
</dbReference>
<proteinExistence type="predicted"/>